<dbReference type="CDD" id="cd03801">
    <property type="entry name" value="GT4_PimA-like"/>
    <property type="match status" value="1"/>
</dbReference>
<keyword evidence="4" id="KW-1185">Reference proteome</keyword>
<evidence type="ECO:0000259" key="1">
    <source>
        <dbReference type="Pfam" id="PF00534"/>
    </source>
</evidence>
<dbReference type="RefSeq" id="WP_175200384.1">
    <property type="nucleotide sequence ID" value="NZ_CADILH010000004.1"/>
</dbReference>
<dbReference type="AlphaFoldDB" id="A0A6S7FAS0"/>
<dbReference type="Pfam" id="PF00534">
    <property type="entry name" value="Glycos_transf_1"/>
    <property type="match status" value="1"/>
</dbReference>
<feature type="domain" description="Glycosyl transferase family 1" evidence="1">
    <location>
        <begin position="206"/>
        <end position="360"/>
    </location>
</feature>
<sequence>MKIVHFCVSCFYIDGYRYQENELIREHVKAGHEVTVVASTETFVNNMDLGYTEPGTYVGAEGAKVIRLPYSGPFPSAVRRKLRVHPGIDRILEEIKPDAIMFHGLCGWELLTVARYVKRHPGVIFYADSHEDANNSATNFISKHLLHGQYYRRIIQACLPYIAKVLCISLETMEFCHAQYGIPREKLEFFPLGGNVLDDASYADVRKRTREKYGFADDEVVFLQSGKIDAKKKLADSLRAFARTSDPKLKFVVAGAISETVAPEINPLMAADSRVSFLGWKTSEELHELLCAADVYVQPGSQSASMQAALCCRRPVIVDDVLSHQPFVAANGWLVRNGADLQEVFLAIEADKSQLEAMSQGSFEVARRLLDYSQMARRILQ</sequence>
<evidence type="ECO:0000313" key="4">
    <source>
        <dbReference type="Proteomes" id="UP000494183"/>
    </source>
</evidence>
<dbReference type="Proteomes" id="UP000494183">
    <property type="component" value="Unassembled WGS sequence"/>
</dbReference>
<dbReference type="SUPFAM" id="SSF53756">
    <property type="entry name" value="UDP-Glycosyltransferase/glycogen phosphorylase"/>
    <property type="match status" value="1"/>
</dbReference>
<dbReference type="EMBL" id="CADILH010000004">
    <property type="protein sequence ID" value="CAB3932711.1"/>
    <property type="molecule type" value="Genomic_DNA"/>
</dbReference>
<dbReference type="PANTHER" id="PTHR45947">
    <property type="entry name" value="SULFOQUINOVOSYL TRANSFERASE SQD2"/>
    <property type="match status" value="1"/>
</dbReference>
<organism evidence="3 4">
    <name type="scientific">Achromobacter insolitus</name>
    <dbReference type="NCBI Taxonomy" id="217204"/>
    <lineage>
        <taxon>Bacteria</taxon>
        <taxon>Pseudomonadati</taxon>
        <taxon>Pseudomonadota</taxon>
        <taxon>Betaproteobacteria</taxon>
        <taxon>Burkholderiales</taxon>
        <taxon>Alcaligenaceae</taxon>
        <taxon>Achromobacter</taxon>
    </lineage>
</organism>
<gene>
    <name evidence="3" type="ORF">LMG6000_02820</name>
</gene>
<dbReference type="InterPro" id="IPR028098">
    <property type="entry name" value="Glyco_trans_4-like_N"/>
</dbReference>
<evidence type="ECO:0000313" key="3">
    <source>
        <dbReference type="EMBL" id="CAB3932711.1"/>
    </source>
</evidence>
<evidence type="ECO:0000259" key="2">
    <source>
        <dbReference type="Pfam" id="PF13439"/>
    </source>
</evidence>
<accession>A0A6S7FAS0</accession>
<reference evidence="3 4" key="1">
    <citation type="submission" date="2020-04" db="EMBL/GenBank/DDBJ databases">
        <authorList>
            <person name="De Canck E."/>
        </authorList>
    </citation>
    <scope>NUCLEOTIDE SEQUENCE [LARGE SCALE GENOMIC DNA]</scope>
    <source>
        <strain evidence="3 4">LMG 6000</strain>
    </source>
</reference>
<protein>
    <recommendedName>
        <fullName evidence="5">Glycosyltransferase subfamily 4-like N-terminal domain-containing protein</fullName>
    </recommendedName>
</protein>
<dbReference type="InterPro" id="IPR050194">
    <property type="entry name" value="Glycosyltransferase_grp1"/>
</dbReference>
<dbReference type="Pfam" id="PF13439">
    <property type="entry name" value="Glyco_transf_4"/>
    <property type="match status" value="1"/>
</dbReference>
<name>A0A6S7FAS0_9BURK</name>
<dbReference type="Gene3D" id="3.40.50.2000">
    <property type="entry name" value="Glycogen Phosphorylase B"/>
    <property type="match status" value="2"/>
</dbReference>
<dbReference type="GO" id="GO:0016757">
    <property type="term" value="F:glycosyltransferase activity"/>
    <property type="evidence" value="ECO:0007669"/>
    <property type="project" value="InterPro"/>
</dbReference>
<dbReference type="PANTHER" id="PTHR45947:SF3">
    <property type="entry name" value="SULFOQUINOVOSYL TRANSFERASE SQD2"/>
    <property type="match status" value="1"/>
</dbReference>
<evidence type="ECO:0008006" key="5">
    <source>
        <dbReference type="Google" id="ProtNLM"/>
    </source>
</evidence>
<dbReference type="InterPro" id="IPR001296">
    <property type="entry name" value="Glyco_trans_1"/>
</dbReference>
<feature type="domain" description="Glycosyltransferase subfamily 4-like N-terminal" evidence="2">
    <location>
        <begin position="22"/>
        <end position="193"/>
    </location>
</feature>
<proteinExistence type="predicted"/>